<comment type="caution">
    <text evidence="1">The sequence shown here is derived from an EMBL/GenBank/DDBJ whole genome shotgun (WGS) entry which is preliminary data.</text>
</comment>
<proteinExistence type="predicted"/>
<evidence type="ECO:0000313" key="2">
    <source>
        <dbReference type="Proteomes" id="UP000265520"/>
    </source>
</evidence>
<protein>
    <submittedName>
        <fullName evidence="1">Uncharacterized protein</fullName>
    </submittedName>
</protein>
<dbReference type="Proteomes" id="UP000265520">
    <property type="component" value="Unassembled WGS sequence"/>
</dbReference>
<organism evidence="1 2">
    <name type="scientific">Trifolium medium</name>
    <dbReference type="NCBI Taxonomy" id="97028"/>
    <lineage>
        <taxon>Eukaryota</taxon>
        <taxon>Viridiplantae</taxon>
        <taxon>Streptophyta</taxon>
        <taxon>Embryophyta</taxon>
        <taxon>Tracheophyta</taxon>
        <taxon>Spermatophyta</taxon>
        <taxon>Magnoliopsida</taxon>
        <taxon>eudicotyledons</taxon>
        <taxon>Gunneridae</taxon>
        <taxon>Pentapetalae</taxon>
        <taxon>rosids</taxon>
        <taxon>fabids</taxon>
        <taxon>Fabales</taxon>
        <taxon>Fabaceae</taxon>
        <taxon>Papilionoideae</taxon>
        <taxon>50 kb inversion clade</taxon>
        <taxon>NPAAA clade</taxon>
        <taxon>Hologalegina</taxon>
        <taxon>IRL clade</taxon>
        <taxon>Trifolieae</taxon>
        <taxon>Trifolium</taxon>
    </lineage>
</organism>
<reference evidence="1 2" key="1">
    <citation type="journal article" date="2018" name="Front. Plant Sci.">
        <title>Red Clover (Trifolium pratense) and Zigzag Clover (T. medium) - A Picture of Genomic Similarities and Differences.</title>
        <authorList>
            <person name="Dluhosova J."/>
            <person name="Istvanek J."/>
            <person name="Nedelnik J."/>
            <person name="Repkova J."/>
        </authorList>
    </citation>
    <scope>NUCLEOTIDE SEQUENCE [LARGE SCALE GENOMIC DNA]</scope>
    <source>
        <strain evidence="2">cv. 10/8</strain>
        <tissue evidence="1">Leaf</tissue>
    </source>
</reference>
<dbReference type="AlphaFoldDB" id="A0A392NGC5"/>
<name>A0A392NGC5_9FABA</name>
<keyword evidence="2" id="KW-1185">Reference proteome</keyword>
<feature type="non-terminal residue" evidence="1">
    <location>
        <position position="127"/>
    </location>
</feature>
<dbReference type="EMBL" id="LXQA010037988">
    <property type="protein sequence ID" value="MCH98571.1"/>
    <property type="molecule type" value="Genomic_DNA"/>
</dbReference>
<accession>A0A392NGC5</accession>
<evidence type="ECO:0000313" key="1">
    <source>
        <dbReference type="EMBL" id="MCH98571.1"/>
    </source>
</evidence>
<sequence>MLSIVWKESLKWLGIYSAFAEGGFDHFKTFKGLVAGGKKAKEMLGVVCIVVVVVSHNALSGSLGSEASSASRALWREIPLRRVVGSKVACSHCRPSGVDLFVVSSYAGMATGVYQVPSFGWCVATGV</sequence>